<proteinExistence type="predicted"/>
<organism evidence="1">
    <name type="scientific">hydrothermal vent metagenome</name>
    <dbReference type="NCBI Taxonomy" id="652676"/>
    <lineage>
        <taxon>unclassified sequences</taxon>
        <taxon>metagenomes</taxon>
        <taxon>ecological metagenomes</taxon>
    </lineage>
</organism>
<dbReference type="EMBL" id="UOFZ01000130">
    <property type="protein sequence ID" value="VAX13648.1"/>
    <property type="molecule type" value="Genomic_DNA"/>
</dbReference>
<dbReference type="InterPro" id="IPR046038">
    <property type="entry name" value="DUF5996"/>
</dbReference>
<dbReference type="Pfam" id="PF19459">
    <property type="entry name" value="DUF5996"/>
    <property type="match status" value="1"/>
</dbReference>
<accession>A0A3B1BQ92</accession>
<sequence>MPDKTQYTTYPPLPLEEWEETKKTLHLYIQIIGKIRLTLFPKTNHWWHAPLYISTRGLTTRPIPYHGIIFEIEFDFIHHVLSIRTSNGELELINLDGMSVSQFYQDVIGTLLKLGIEAKIKSIPYDNISKEPFENNHLEVSYDKEYVNRFWRILVLVGSVFETYRALYTGKSTPVHLFWHHLDLVVSRFSGNRAPEKEWPTNVEREAYSHEVMSFGFWAGDEIVREAAFYAYIYPQPEALTDQHLQPEAAIWNTDPGYAMAFLPYESVRQSQNPNQTIMRFLESVYQAGCTCSDWDFKSFELPSSTFKISQDSSGTPAA</sequence>
<reference evidence="1" key="1">
    <citation type="submission" date="2018-06" db="EMBL/GenBank/DDBJ databases">
        <authorList>
            <person name="Zhirakovskaya E."/>
        </authorList>
    </citation>
    <scope>NUCLEOTIDE SEQUENCE</scope>
</reference>
<dbReference type="AlphaFoldDB" id="A0A3B1BQ92"/>
<evidence type="ECO:0000313" key="1">
    <source>
        <dbReference type="EMBL" id="VAX13648.1"/>
    </source>
</evidence>
<gene>
    <name evidence="1" type="ORF">MNBD_GAMMA24-640</name>
</gene>
<protein>
    <submittedName>
        <fullName evidence="1">Ava_C0101 and related proteins</fullName>
    </submittedName>
</protein>
<name>A0A3B1BQ92_9ZZZZ</name>